<sequence>MDVDLKNQIAEVATLEGHTDRVWNLAWNPKHPLLASCSADKTVRMYTYNRPSAAAEDGFARSAVSFKPTTTIYTEHLKTVRALAWAPSGETFATASFDSNVGVWAQEKDEDDEGQAALNADWECVGTLEGHETECKSVAFSCNGNLLATCSRDKSIWIWEVMSDGEFECVSVMLEHSQDVKCVAWHPQEEILASASYDDTIKLYVDDASDDWYCFTTLQGHASTVWSLAWSPDGLYLASASDDKTVRIWAYVEASSIEGEGDNRVVKVRAPSVMTSQKGEGRWIQVATIEAGERTMYSVSWTPNPKGKDKSLGWLAAAGSDGVLRIWDIAESDTVSLNYTLIASHKDAHGVHDINCVSWCPRKGHETVLATSGDDNCVRVWNVFESEV</sequence>
<protein>
    <recommendedName>
        <fullName evidence="3">Probable cytosolic iron-sulfur protein assembly protein 1</fullName>
    </recommendedName>
</protein>
<evidence type="ECO:0000313" key="6">
    <source>
        <dbReference type="Proteomes" id="UP000307440"/>
    </source>
</evidence>
<dbReference type="PROSITE" id="PS50082">
    <property type="entry name" value="WD_REPEATS_2"/>
    <property type="match status" value="7"/>
</dbReference>
<dbReference type="Gene3D" id="2.130.10.10">
    <property type="entry name" value="YVTN repeat-like/Quinoprotein amine dehydrogenase"/>
    <property type="match status" value="2"/>
</dbReference>
<feature type="repeat" description="WD" evidence="4">
    <location>
        <begin position="218"/>
        <end position="249"/>
    </location>
</feature>
<feature type="repeat" description="WD" evidence="4">
    <location>
        <begin position="128"/>
        <end position="161"/>
    </location>
</feature>
<name>A0A5C3KXI4_COPMA</name>
<dbReference type="InterPro" id="IPR001680">
    <property type="entry name" value="WD40_rpt"/>
</dbReference>
<evidence type="ECO:0000313" key="5">
    <source>
        <dbReference type="EMBL" id="TFK20648.1"/>
    </source>
</evidence>
<dbReference type="HAMAP" id="MF_03037">
    <property type="entry name" value="ciao1"/>
    <property type="match status" value="1"/>
</dbReference>
<comment type="function">
    <text evidence="3">Essential component of the cytosolic iron-sulfur (Fe/S) protein assembly machinery. Required for the maturation of extramitochondrial Fe/S proteins.</text>
</comment>
<dbReference type="SMART" id="SM00320">
    <property type="entry name" value="WD40"/>
    <property type="match status" value="7"/>
</dbReference>
<dbReference type="PROSITE" id="PS50294">
    <property type="entry name" value="WD_REPEATS_REGION"/>
    <property type="match status" value="5"/>
</dbReference>
<keyword evidence="6" id="KW-1185">Reference proteome</keyword>
<dbReference type="SUPFAM" id="SSF50978">
    <property type="entry name" value="WD40 repeat-like"/>
    <property type="match status" value="1"/>
</dbReference>
<dbReference type="GO" id="GO:0016226">
    <property type="term" value="P:iron-sulfur cluster assembly"/>
    <property type="evidence" value="ECO:0007669"/>
    <property type="project" value="UniProtKB-UniRule"/>
</dbReference>
<dbReference type="STRING" id="230819.A0A5C3KXI4"/>
<organism evidence="5 6">
    <name type="scientific">Coprinopsis marcescibilis</name>
    <name type="common">Agaric fungus</name>
    <name type="synonym">Psathyrella marcescibilis</name>
    <dbReference type="NCBI Taxonomy" id="230819"/>
    <lineage>
        <taxon>Eukaryota</taxon>
        <taxon>Fungi</taxon>
        <taxon>Dikarya</taxon>
        <taxon>Basidiomycota</taxon>
        <taxon>Agaricomycotina</taxon>
        <taxon>Agaricomycetes</taxon>
        <taxon>Agaricomycetidae</taxon>
        <taxon>Agaricales</taxon>
        <taxon>Agaricineae</taxon>
        <taxon>Psathyrellaceae</taxon>
        <taxon>Coprinopsis</taxon>
    </lineage>
</organism>
<feature type="repeat" description="WD" evidence="4">
    <location>
        <begin position="173"/>
        <end position="204"/>
    </location>
</feature>
<dbReference type="OrthoDB" id="284782at2759"/>
<evidence type="ECO:0000256" key="3">
    <source>
        <dbReference type="HAMAP-Rule" id="MF_03037"/>
    </source>
</evidence>
<dbReference type="CDD" id="cd00200">
    <property type="entry name" value="WD40"/>
    <property type="match status" value="1"/>
</dbReference>
<dbReference type="InterPro" id="IPR036322">
    <property type="entry name" value="WD40_repeat_dom_sf"/>
</dbReference>
<evidence type="ECO:0000256" key="1">
    <source>
        <dbReference type="ARBA" id="ARBA00022574"/>
    </source>
</evidence>
<feature type="repeat" description="WD" evidence="4">
    <location>
        <begin position="73"/>
        <end position="104"/>
    </location>
</feature>
<gene>
    <name evidence="3" type="primary">CIA1</name>
    <name evidence="5" type="ORF">FA15DRAFT_673278</name>
</gene>
<dbReference type="Pfam" id="PF00400">
    <property type="entry name" value="WD40"/>
    <property type="match status" value="7"/>
</dbReference>
<dbReference type="InterPro" id="IPR019775">
    <property type="entry name" value="WD40_repeat_CS"/>
</dbReference>
<feature type="repeat" description="WD" evidence="4">
    <location>
        <begin position="354"/>
        <end position="388"/>
    </location>
</feature>
<evidence type="ECO:0000256" key="2">
    <source>
        <dbReference type="ARBA" id="ARBA00022737"/>
    </source>
</evidence>
<dbReference type="Proteomes" id="UP000307440">
    <property type="component" value="Unassembled WGS sequence"/>
</dbReference>
<keyword evidence="2" id="KW-0677">Repeat</keyword>
<dbReference type="InterPro" id="IPR028608">
    <property type="entry name" value="CIAO1/Cia1"/>
</dbReference>
<dbReference type="PROSITE" id="PS00678">
    <property type="entry name" value="WD_REPEATS_1"/>
    <property type="match status" value="3"/>
</dbReference>
<dbReference type="AlphaFoldDB" id="A0A5C3KXI4"/>
<dbReference type="InterPro" id="IPR020472">
    <property type="entry name" value="WD40_PAC1"/>
</dbReference>
<dbReference type="EMBL" id="ML210292">
    <property type="protein sequence ID" value="TFK20648.1"/>
    <property type="molecule type" value="Genomic_DNA"/>
</dbReference>
<dbReference type="PRINTS" id="PR00320">
    <property type="entry name" value="GPROTEINBRPT"/>
</dbReference>
<dbReference type="PANTHER" id="PTHR19920">
    <property type="entry name" value="WD40 PROTEIN CIAO1"/>
    <property type="match status" value="1"/>
</dbReference>
<proteinExistence type="inferred from homology"/>
<feature type="repeat" description="WD" evidence="4">
    <location>
        <begin position="15"/>
        <end position="56"/>
    </location>
</feature>
<feature type="repeat" description="WD" evidence="4">
    <location>
        <begin position="315"/>
        <end position="337"/>
    </location>
</feature>
<evidence type="ECO:0000256" key="4">
    <source>
        <dbReference type="PROSITE-ProRule" id="PRU00221"/>
    </source>
</evidence>
<comment type="similarity">
    <text evidence="3">Belongs to the WD repeat CIA1 family.</text>
</comment>
<dbReference type="PANTHER" id="PTHR19920:SF0">
    <property type="entry name" value="CYTOSOLIC IRON-SULFUR PROTEIN ASSEMBLY PROTEIN CIAO1-RELATED"/>
    <property type="match status" value="1"/>
</dbReference>
<dbReference type="GO" id="GO:0097361">
    <property type="term" value="C:cytosolic [4Fe-4S] assembly targeting complex"/>
    <property type="evidence" value="ECO:0007669"/>
    <property type="project" value="InterPro"/>
</dbReference>
<accession>A0A5C3KXI4</accession>
<keyword evidence="1 4" id="KW-0853">WD repeat</keyword>
<dbReference type="InterPro" id="IPR015943">
    <property type="entry name" value="WD40/YVTN_repeat-like_dom_sf"/>
</dbReference>
<reference evidence="5 6" key="1">
    <citation type="journal article" date="2019" name="Nat. Ecol. Evol.">
        <title>Megaphylogeny resolves global patterns of mushroom evolution.</title>
        <authorList>
            <person name="Varga T."/>
            <person name="Krizsan K."/>
            <person name="Foldi C."/>
            <person name="Dima B."/>
            <person name="Sanchez-Garcia M."/>
            <person name="Sanchez-Ramirez S."/>
            <person name="Szollosi G.J."/>
            <person name="Szarkandi J.G."/>
            <person name="Papp V."/>
            <person name="Albert L."/>
            <person name="Andreopoulos W."/>
            <person name="Angelini C."/>
            <person name="Antonin V."/>
            <person name="Barry K.W."/>
            <person name="Bougher N.L."/>
            <person name="Buchanan P."/>
            <person name="Buyck B."/>
            <person name="Bense V."/>
            <person name="Catcheside P."/>
            <person name="Chovatia M."/>
            <person name="Cooper J."/>
            <person name="Damon W."/>
            <person name="Desjardin D."/>
            <person name="Finy P."/>
            <person name="Geml J."/>
            <person name="Haridas S."/>
            <person name="Hughes K."/>
            <person name="Justo A."/>
            <person name="Karasinski D."/>
            <person name="Kautmanova I."/>
            <person name="Kiss B."/>
            <person name="Kocsube S."/>
            <person name="Kotiranta H."/>
            <person name="LaButti K.M."/>
            <person name="Lechner B.E."/>
            <person name="Liimatainen K."/>
            <person name="Lipzen A."/>
            <person name="Lukacs Z."/>
            <person name="Mihaltcheva S."/>
            <person name="Morgado L.N."/>
            <person name="Niskanen T."/>
            <person name="Noordeloos M.E."/>
            <person name="Ohm R.A."/>
            <person name="Ortiz-Santana B."/>
            <person name="Ovrebo C."/>
            <person name="Racz N."/>
            <person name="Riley R."/>
            <person name="Savchenko A."/>
            <person name="Shiryaev A."/>
            <person name="Soop K."/>
            <person name="Spirin V."/>
            <person name="Szebenyi C."/>
            <person name="Tomsovsky M."/>
            <person name="Tulloss R.E."/>
            <person name="Uehling J."/>
            <person name="Grigoriev I.V."/>
            <person name="Vagvolgyi C."/>
            <person name="Papp T."/>
            <person name="Martin F.M."/>
            <person name="Miettinen O."/>
            <person name="Hibbett D.S."/>
            <person name="Nagy L.G."/>
        </authorList>
    </citation>
    <scope>NUCLEOTIDE SEQUENCE [LARGE SCALE GENOMIC DNA]</scope>
    <source>
        <strain evidence="5 6">CBS 121175</strain>
    </source>
</reference>